<feature type="transmembrane region" description="Helical" evidence="1">
    <location>
        <begin position="336"/>
        <end position="360"/>
    </location>
</feature>
<feature type="transmembrane region" description="Helical" evidence="1">
    <location>
        <begin position="493"/>
        <end position="515"/>
    </location>
</feature>
<dbReference type="EMBL" id="JACHIH010000025">
    <property type="protein sequence ID" value="MBB5048765.1"/>
    <property type="molecule type" value="Genomic_DNA"/>
</dbReference>
<dbReference type="Pfam" id="PF12146">
    <property type="entry name" value="Hydrolase_4"/>
    <property type="match status" value="1"/>
</dbReference>
<feature type="domain" description="Serine aminopeptidase S33" evidence="2">
    <location>
        <begin position="66"/>
        <end position="182"/>
    </location>
</feature>
<dbReference type="InterPro" id="IPR022742">
    <property type="entry name" value="Hydrolase_4"/>
</dbReference>
<dbReference type="InterPro" id="IPR029058">
    <property type="entry name" value="AB_hydrolase_fold"/>
</dbReference>
<feature type="transmembrane region" description="Helical" evidence="1">
    <location>
        <begin position="278"/>
        <end position="297"/>
    </location>
</feature>
<sequence>MHDRPSERGVMRRLVTPARWLVAVAALIGIAVALWQLQHAESGLRITTATVGETPVTVYRPQAEGPAPVVVIAHGFAGSQQLMQPFAVTLAQNGYVAVTFDFTGHGRNPVPMKGDVNEPTRITGVLVDELGRVADYAKTLPGTDGRLAVLGHSMASDIVVRYAMAHPEVTATVAVSVFSPVATASSPRNLLVIVGALEPNMLINEGLRIVNLATGGGAVAGQSYGDFADGSARRLSLSSGVEHIGVLYSRDSMAESLQWLNQAFGHQGSGFLDRRPPWLALLFGGLIALAWPLSRLLPKAAEAPMGANLRWKPLLAAAILPALLTPLILWKMPTDFLIILLGDYLTLHFLVYGVLTALILRFGNRGKPLAGQTLLWPGQSRLRLAGQAGWKPGAPNSITAQASLTYVAIAALAVGAYNIIAIGLPLDRYVFSFHPIAPRIHLILAVACGTVPYFITAEWLTRGDARRGAYALTKFCFLASLAIAVALNLYKLFFLIIIVPAILLLFLAFGLISHWSYKATNHPLPGALANAAVFAWAIAVTFPMVIR</sequence>
<name>A0A7W7Z6M2_9BRAD</name>
<feature type="transmembrane region" description="Helical" evidence="1">
    <location>
        <begin position="309"/>
        <end position="330"/>
    </location>
</feature>
<evidence type="ECO:0000256" key="1">
    <source>
        <dbReference type="SAM" id="Phobius"/>
    </source>
</evidence>
<proteinExistence type="predicted"/>
<dbReference type="Proteomes" id="UP000542353">
    <property type="component" value="Unassembled WGS sequence"/>
</dbReference>
<dbReference type="InterPro" id="IPR050261">
    <property type="entry name" value="FrsA_esterase"/>
</dbReference>
<keyword evidence="1" id="KW-0472">Membrane</keyword>
<dbReference type="SUPFAM" id="SSF53474">
    <property type="entry name" value="alpha/beta-Hydrolases"/>
    <property type="match status" value="1"/>
</dbReference>
<accession>A0A7W7Z6M2</accession>
<protein>
    <submittedName>
        <fullName evidence="3">Pimeloyl-ACP methyl ester carboxylesterase</fullName>
    </submittedName>
</protein>
<dbReference type="AlphaFoldDB" id="A0A7W7Z6M2"/>
<comment type="caution">
    <text evidence="3">The sequence shown here is derived from an EMBL/GenBank/DDBJ whole genome shotgun (WGS) entry which is preliminary data.</text>
</comment>
<keyword evidence="1" id="KW-1133">Transmembrane helix</keyword>
<evidence type="ECO:0000313" key="4">
    <source>
        <dbReference type="Proteomes" id="UP000542353"/>
    </source>
</evidence>
<reference evidence="3 4" key="1">
    <citation type="submission" date="2020-08" db="EMBL/GenBank/DDBJ databases">
        <title>Genomic Encyclopedia of Type Strains, Phase IV (KMG-IV): sequencing the most valuable type-strain genomes for metagenomic binning, comparative biology and taxonomic classification.</title>
        <authorList>
            <person name="Goeker M."/>
        </authorList>
    </citation>
    <scope>NUCLEOTIDE SEQUENCE [LARGE SCALE GENOMIC DNA]</scope>
    <source>
        <strain evidence="3 4">DSM 12706</strain>
    </source>
</reference>
<gene>
    <name evidence="3" type="ORF">HNR60_003535</name>
</gene>
<dbReference type="PANTHER" id="PTHR22946">
    <property type="entry name" value="DIENELACTONE HYDROLASE DOMAIN-CONTAINING PROTEIN-RELATED"/>
    <property type="match status" value="1"/>
</dbReference>
<feature type="transmembrane region" description="Helical" evidence="1">
    <location>
        <begin position="468"/>
        <end position="487"/>
    </location>
</feature>
<feature type="transmembrane region" description="Helical" evidence="1">
    <location>
        <begin position="20"/>
        <end position="37"/>
    </location>
</feature>
<keyword evidence="4" id="KW-1185">Reference proteome</keyword>
<keyword evidence="1" id="KW-0812">Transmembrane</keyword>
<evidence type="ECO:0000259" key="2">
    <source>
        <dbReference type="Pfam" id="PF12146"/>
    </source>
</evidence>
<evidence type="ECO:0000313" key="3">
    <source>
        <dbReference type="EMBL" id="MBB5048765.1"/>
    </source>
</evidence>
<organism evidence="3 4">
    <name type="scientific">Rhodopseudomonas rhenobacensis</name>
    <dbReference type="NCBI Taxonomy" id="87461"/>
    <lineage>
        <taxon>Bacteria</taxon>
        <taxon>Pseudomonadati</taxon>
        <taxon>Pseudomonadota</taxon>
        <taxon>Alphaproteobacteria</taxon>
        <taxon>Hyphomicrobiales</taxon>
        <taxon>Nitrobacteraceae</taxon>
        <taxon>Rhodopseudomonas</taxon>
    </lineage>
</organism>
<dbReference type="RefSeq" id="WP_246432985.1">
    <property type="nucleotide sequence ID" value="NZ_JACHIH010000025.1"/>
</dbReference>
<feature type="transmembrane region" description="Helical" evidence="1">
    <location>
        <begin position="527"/>
        <end position="546"/>
    </location>
</feature>
<feature type="transmembrane region" description="Helical" evidence="1">
    <location>
        <begin position="404"/>
        <end position="424"/>
    </location>
</feature>
<dbReference type="Gene3D" id="3.40.50.1820">
    <property type="entry name" value="alpha/beta hydrolase"/>
    <property type="match status" value="1"/>
</dbReference>
<feature type="transmembrane region" description="Helical" evidence="1">
    <location>
        <begin position="436"/>
        <end position="456"/>
    </location>
</feature>